<evidence type="ECO:0000313" key="1">
    <source>
        <dbReference type="EMBL" id="MCI88644.1"/>
    </source>
</evidence>
<reference evidence="1 2" key="1">
    <citation type="journal article" date="2018" name="Front. Plant Sci.">
        <title>Red Clover (Trifolium pratense) and Zigzag Clover (T. medium) - A Picture of Genomic Similarities and Differences.</title>
        <authorList>
            <person name="Dluhosova J."/>
            <person name="Istvanek J."/>
            <person name="Nedelnik J."/>
            <person name="Repkova J."/>
        </authorList>
    </citation>
    <scope>NUCLEOTIDE SEQUENCE [LARGE SCALE GENOMIC DNA]</scope>
    <source>
        <strain evidence="2">cv. 10/8</strain>
        <tissue evidence="1">Leaf</tissue>
    </source>
</reference>
<dbReference type="AlphaFoldDB" id="A0A392VJS7"/>
<name>A0A392VJS7_9FABA</name>
<evidence type="ECO:0000313" key="2">
    <source>
        <dbReference type="Proteomes" id="UP000265520"/>
    </source>
</evidence>
<keyword evidence="2" id="KW-1185">Reference proteome</keyword>
<accession>A0A392VJS7</accession>
<protein>
    <submittedName>
        <fullName evidence="1">Coatomer subunit beta-1-like</fullName>
    </submittedName>
</protein>
<comment type="caution">
    <text evidence="1">The sequence shown here is derived from an EMBL/GenBank/DDBJ whole genome shotgun (WGS) entry which is preliminary data.</text>
</comment>
<dbReference type="Proteomes" id="UP000265520">
    <property type="component" value="Unassembled WGS sequence"/>
</dbReference>
<sequence length="52" mass="5896">MDKSCSLAVHFDKGRPALATEIKESLEAIMFLLNGGEFIPQFFYSVIRYLPT</sequence>
<proteinExistence type="predicted"/>
<dbReference type="EMBL" id="LXQA011198551">
    <property type="protein sequence ID" value="MCI88644.1"/>
    <property type="molecule type" value="Genomic_DNA"/>
</dbReference>
<organism evidence="1 2">
    <name type="scientific">Trifolium medium</name>
    <dbReference type="NCBI Taxonomy" id="97028"/>
    <lineage>
        <taxon>Eukaryota</taxon>
        <taxon>Viridiplantae</taxon>
        <taxon>Streptophyta</taxon>
        <taxon>Embryophyta</taxon>
        <taxon>Tracheophyta</taxon>
        <taxon>Spermatophyta</taxon>
        <taxon>Magnoliopsida</taxon>
        <taxon>eudicotyledons</taxon>
        <taxon>Gunneridae</taxon>
        <taxon>Pentapetalae</taxon>
        <taxon>rosids</taxon>
        <taxon>fabids</taxon>
        <taxon>Fabales</taxon>
        <taxon>Fabaceae</taxon>
        <taxon>Papilionoideae</taxon>
        <taxon>50 kb inversion clade</taxon>
        <taxon>NPAAA clade</taxon>
        <taxon>Hologalegina</taxon>
        <taxon>IRL clade</taxon>
        <taxon>Trifolieae</taxon>
        <taxon>Trifolium</taxon>
    </lineage>
</organism>